<accession>A0A9W5XZL6</accession>
<evidence type="ECO:0000313" key="6">
    <source>
        <dbReference type="Proteomes" id="UP001057868"/>
    </source>
</evidence>
<feature type="domain" description="Core-binding (CB)" evidence="4">
    <location>
        <begin position="13"/>
        <end position="78"/>
    </location>
</feature>
<keyword evidence="2 3" id="KW-0238">DNA-binding</keyword>
<dbReference type="RefSeq" id="WP_427847024.1">
    <property type="nucleotide sequence ID" value="NZ_BQXY01000001.1"/>
</dbReference>
<evidence type="ECO:0000256" key="2">
    <source>
        <dbReference type="ARBA" id="ARBA00023125"/>
    </source>
</evidence>
<dbReference type="Proteomes" id="UP001057868">
    <property type="component" value="Unassembled WGS sequence"/>
</dbReference>
<reference evidence="5" key="1">
    <citation type="journal article" date="2023" name="Int. J. Syst. Evol. Microbiol.">
        <title>&lt;i&gt;Clostridium folliculivorans&lt;/i&gt; sp. nov., isolated from soil samples of an organic paddy in Japan.</title>
        <authorList>
            <person name="Tazawa J."/>
            <person name="Kobayashi H."/>
            <person name="Tanizawa Y."/>
            <person name="Uchino A."/>
            <person name="Tanaka F."/>
            <person name="Urashima Y."/>
            <person name="Miura S."/>
            <person name="Sakamoto M."/>
            <person name="Ohkuma M."/>
            <person name="Tohno M."/>
        </authorList>
    </citation>
    <scope>NUCLEOTIDE SEQUENCE</scope>
    <source>
        <strain evidence="5">D1-1</strain>
    </source>
</reference>
<comment type="caution">
    <text evidence="5">The sequence shown here is derived from an EMBL/GenBank/DDBJ whole genome shotgun (WGS) entry which is preliminary data.</text>
</comment>
<evidence type="ECO:0000313" key="5">
    <source>
        <dbReference type="EMBL" id="GKU24009.1"/>
    </source>
</evidence>
<evidence type="ECO:0000256" key="3">
    <source>
        <dbReference type="PROSITE-ProRule" id="PRU01248"/>
    </source>
</evidence>
<keyword evidence="6" id="KW-1185">Reference proteome</keyword>
<dbReference type="GO" id="GO:0003677">
    <property type="term" value="F:DNA binding"/>
    <property type="evidence" value="ECO:0007669"/>
    <property type="project" value="UniProtKB-UniRule"/>
</dbReference>
<dbReference type="InterPro" id="IPR010998">
    <property type="entry name" value="Integrase_recombinase_N"/>
</dbReference>
<evidence type="ECO:0000256" key="1">
    <source>
        <dbReference type="ARBA" id="ARBA00008857"/>
    </source>
</evidence>
<dbReference type="Gene3D" id="1.10.150.130">
    <property type="match status" value="1"/>
</dbReference>
<comment type="similarity">
    <text evidence="1">Belongs to the 'phage' integrase family.</text>
</comment>
<organism evidence="5 6">
    <name type="scientific">Clostridium folliculivorans</name>
    <dbReference type="NCBI Taxonomy" id="2886038"/>
    <lineage>
        <taxon>Bacteria</taxon>
        <taxon>Bacillati</taxon>
        <taxon>Bacillota</taxon>
        <taxon>Clostridia</taxon>
        <taxon>Eubacteriales</taxon>
        <taxon>Clostridiaceae</taxon>
        <taxon>Clostridium</taxon>
    </lineage>
</organism>
<gene>
    <name evidence="5" type="ORF">CFOLD11_08350</name>
</gene>
<sequence length="78" mass="9400">MFFVLRKLKKRFLTVEDAIEDFLIYFTNKNISINTRKSYESTLKLFSEFLEEECNITHTEAITEKTYENRYSLQESSI</sequence>
<dbReference type="InterPro" id="IPR044068">
    <property type="entry name" value="CB"/>
</dbReference>
<dbReference type="GO" id="GO:0015074">
    <property type="term" value="P:DNA integration"/>
    <property type="evidence" value="ECO:0007669"/>
    <property type="project" value="InterPro"/>
</dbReference>
<evidence type="ECO:0000259" key="4">
    <source>
        <dbReference type="PROSITE" id="PS51900"/>
    </source>
</evidence>
<dbReference type="Pfam" id="PF02899">
    <property type="entry name" value="Phage_int_SAM_1"/>
    <property type="match status" value="1"/>
</dbReference>
<dbReference type="EMBL" id="BQXY01000001">
    <property type="protein sequence ID" value="GKU24009.1"/>
    <property type="molecule type" value="Genomic_DNA"/>
</dbReference>
<dbReference type="PROSITE" id="PS51900">
    <property type="entry name" value="CB"/>
    <property type="match status" value="1"/>
</dbReference>
<name>A0A9W5XZL6_9CLOT</name>
<dbReference type="AlphaFoldDB" id="A0A9W5XZL6"/>
<protein>
    <recommendedName>
        <fullName evidence="4">Core-binding (CB) domain-containing protein</fullName>
    </recommendedName>
</protein>
<dbReference type="InterPro" id="IPR004107">
    <property type="entry name" value="Integrase_SAM-like_N"/>
</dbReference>
<proteinExistence type="inferred from homology"/>